<dbReference type="InterPro" id="IPR016162">
    <property type="entry name" value="Ald_DH_N"/>
</dbReference>
<dbReference type="RefSeq" id="WP_179790325.1">
    <property type="nucleotide sequence ID" value="NZ_JAAVJF010000001.1"/>
</dbReference>
<dbReference type="InterPro" id="IPR015590">
    <property type="entry name" value="Aldehyde_DH_dom"/>
</dbReference>
<proteinExistence type="inferred from homology"/>
<dbReference type="NCBIfam" id="NF040869">
    <property type="entry name" value="G3PDH_Arch"/>
    <property type="match status" value="1"/>
</dbReference>
<organism evidence="4 5">
    <name type="scientific">Pyrobaculum arsenaticum</name>
    <dbReference type="NCBI Taxonomy" id="121277"/>
    <lineage>
        <taxon>Archaea</taxon>
        <taxon>Thermoproteota</taxon>
        <taxon>Thermoprotei</taxon>
        <taxon>Thermoproteales</taxon>
        <taxon>Thermoproteaceae</taxon>
        <taxon>Pyrobaculum</taxon>
    </lineage>
</organism>
<keyword evidence="5" id="KW-1185">Reference proteome</keyword>
<reference evidence="4 5" key="1">
    <citation type="journal article" date="2020" name="Nat. Commun.">
        <title>The structures of two archaeal type IV pili illuminate evolutionary relationships.</title>
        <authorList>
            <person name="Wang F."/>
            <person name="Baquero D.P."/>
            <person name="Su Z."/>
            <person name="Beltran L.C."/>
            <person name="Prangishvili D."/>
            <person name="Krupovic M."/>
            <person name="Egelman E.H."/>
        </authorList>
    </citation>
    <scope>NUCLEOTIDE SEQUENCE [LARGE SCALE GENOMIC DNA]</scope>
    <source>
        <strain evidence="4 5">2GA</strain>
    </source>
</reference>
<dbReference type="Proteomes" id="UP000554766">
    <property type="component" value="Unassembled WGS sequence"/>
</dbReference>
<dbReference type="SUPFAM" id="SSF53720">
    <property type="entry name" value="ALDH-like"/>
    <property type="match status" value="1"/>
</dbReference>
<dbReference type="Pfam" id="PF00171">
    <property type="entry name" value="Aldedh"/>
    <property type="match status" value="1"/>
</dbReference>
<evidence type="ECO:0000256" key="2">
    <source>
        <dbReference type="ARBA" id="ARBA00023002"/>
    </source>
</evidence>
<evidence type="ECO:0000259" key="3">
    <source>
        <dbReference type="Pfam" id="PF00171"/>
    </source>
</evidence>
<sequence>MRFVEKLGEAVVNGDVPMFLSYLAGKWGGRGGVKEVKSPIDMSILAKVAMPSSEEVEEVVATVYVKGRWAARDLPGERRVRILRRASELLEKNAELFEEVLVINAGKTRPQAKGEVKASIDRLKLADLDLKKVSGEYVPGDWTEDTLETEAVVRREPLGVVLAITPFNYPLFDVVNKVVYSFIYGNAVLVKPASATPLPALMFAKILIEAGYPPEALGVLPISGTEAEKLVADDRIAAVSFTGSYESGEKVVRAGGVKQYILELGGGDPAIVLNDADLELAVDRIARGIYSYAGQRCDAIKLILAEGDIYESLKHGLAKRLREVKVGDPRDPEVEMGPLISSEAVEEMFNAIDDAVKKGGSVVVGGERLGPNYVKPTLIEASADKVRDMELYRREIFAPIALIVRVKDLDEAVELANGRPFGLDASIFGKDITTIRKAIRLLEVGAVYVNDMPRHGIGYYPFGGRKKSGVYREGIGYSVEAVTAYKTIVFNYRGRGVWRYTT</sequence>
<dbReference type="AlphaFoldDB" id="A0A7L4P8H2"/>
<dbReference type="InterPro" id="IPR051020">
    <property type="entry name" value="ALDH-related_metabolic_enz"/>
</dbReference>
<dbReference type="InterPro" id="IPR016161">
    <property type="entry name" value="Ald_DH/histidinol_DH"/>
</dbReference>
<accession>A0A7L4P8H2</accession>
<evidence type="ECO:0000313" key="5">
    <source>
        <dbReference type="Proteomes" id="UP000554766"/>
    </source>
</evidence>
<keyword evidence="2" id="KW-0560">Oxidoreductase</keyword>
<feature type="domain" description="Aldehyde dehydrogenase" evidence="3">
    <location>
        <begin position="35"/>
        <end position="488"/>
    </location>
</feature>
<protein>
    <submittedName>
        <fullName evidence="4">Aldehyde dehydrogenase family protein</fullName>
    </submittedName>
</protein>
<dbReference type="PANTHER" id="PTHR42991">
    <property type="entry name" value="ALDEHYDE DEHYDROGENASE"/>
    <property type="match status" value="1"/>
</dbReference>
<dbReference type="Gene3D" id="3.40.605.10">
    <property type="entry name" value="Aldehyde Dehydrogenase, Chain A, domain 1"/>
    <property type="match status" value="1"/>
</dbReference>
<dbReference type="PANTHER" id="PTHR42991:SF1">
    <property type="entry name" value="ALDEHYDE DEHYDROGENASE"/>
    <property type="match status" value="1"/>
</dbReference>
<gene>
    <name evidence="4" type="ORF">HC235_02895</name>
</gene>
<dbReference type="GO" id="GO:0008911">
    <property type="term" value="F:lactaldehyde dehydrogenase (NAD+) activity"/>
    <property type="evidence" value="ECO:0007669"/>
    <property type="project" value="TreeGrafter"/>
</dbReference>
<evidence type="ECO:0000313" key="4">
    <source>
        <dbReference type="EMBL" id="NYR14924.1"/>
    </source>
</evidence>
<evidence type="ECO:0000256" key="1">
    <source>
        <dbReference type="ARBA" id="ARBA00009986"/>
    </source>
</evidence>
<dbReference type="InterPro" id="IPR016163">
    <property type="entry name" value="Ald_DH_C"/>
</dbReference>
<dbReference type="InterPro" id="IPR053489">
    <property type="entry name" value="NAD(P)-GAP_dehydrogenase"/>
</dbReference>
<dbReference type="Gene3D" id="3.40.309.10">
    <property type="entry name" value="Aldehyde Dehydrogenase, Chain A, domain 2"/>
    <property type="match status" value="1"/>
</dbReference>
<name>A0A7L4P8H2_9CREN</name>
<comment type="similarity">
    <text evidence="1">Belongs to the aldehyde dehydrogenase family.</text>
</comment>
<comment type="caution">
    <text evidence="4">The sequence shown here is derived from an EMBL/GenBank/DDBJ whole genome shotgun (WGS) entry which is preliminary data.</text>
</comment>
<dbReference type="EMBL" id="JAAVJF010000001">
    <property type="protein sequence ID" value="NYR14924.1"/>
    <property type="molecule type" value="Genomic_DNA"/>
</dbReference>